<proteinExistence type="predicted"/>
<dbReference type="EMBL" id="WHLY01000002">
    <property type="protein sequence ID" value="MPR37141.1"/>
    <property type="molecule type" value="Genomic_DNA"/>
</dbReference>
<organism evidence="1 3">
    <name type="scientific">Salmonirosea aquatica</name>
    <dbReference type="NCBI Taxonomy" id="2654236"/>
    <lineage>
        <taxon>Bacteria</taxon>
        <taxon>Pseudomonadati</taxon>
        <taxon>Bacteroidota</taxon>
        <taxon>Cytophagia</taxon>
        <taxon>Cytophagales</taxon>
        <taxon>Spirosomataceae</taxon>
        <taxon>Salmonirosea</taxon>
    </lineage>
</organism>
<evidence type="ECO:0000313" key="2">
    <source>
        <dbReference type="EMBL" id="MPR37141.1"/>
    </source>
</evidence>
<name>A0A7C9BJZ8_9BACT</name>
<comment type="caution">
    <text evidence="1">The sequence shown here is derived from an EMBL/GenBank/DDBJ whole genome shotgun (WGS) entry which is preliminary data.</text>
</comment>
<dbReference type="EMBL" id="WHLY01000002">
    <property type="protein sequence ID" value="MPR37101.1"/>
    <property type="molecule type" value="Genomic_DNA"/>
</dbReference>
<keyword evidence="3" id="KW-1185">Reference proteome</keyword>
<reference evidence="1 3" key="1">
    <citation type="submission" date="2019-10" db="EMBL/GenBank/DDBJ databases">
        <title>Draft Genome Sequence of Cytophagaceae sp. SJW1-29.</title>
        <authorList>
            <person name="Choi A."/>
        </authorList>
    </citation>
    <scope>NUCLEOTIDE SEQUENCE [LARGE SCALE GENOMIC DNA]</scope>
    <source>
        <strain evidence="1 3">SJW1-29</strain>
    </source>
</reference>
<evidence type="ECO:0000313" key="1">
    <source>
        <dbReference type="EMBL" id="MPR37101.1"/>
    </source>
</evidence>
<accession>A0A7C9BJZ8</accession>
<dbReference type="AlphaFoldDB" id="A0A7C9BJZ8"/>
<protein>
    <submittedName>
        <fullName evidence="1">Uncharacterized protein</fullName>
    </submittedName>
</protein>
<sequence length="93" mass="10586">MDYSNYTTVEGRLDQMVNQVGKIGLHGLVSLFLEQSFIIAEHVEGWNFTEVEKAATRERAVSTLLAKSLDLWKVADRIEQLDSAELKKQARTF</sequence>
<dbReference type="Proteomes" id="UP000479293">
    <property type="component" value="Unassembled WGS sequence"/>
</dbReference>
<gene>
    <name evidence="1" type="ORF">GBK04_28150</name>
    <name evidence="2" type="ORF">GBK04_28355</name>
</gene>
<dbReference type="RefSeq" id="WP_152765645.1">
    <property type="nucleotide sequence ID" value="NZ_WHLY01000002.1"/>
</dbReference>
<evidence type="ECO:0000313" key="3">
    <source>
        <dbReference type="Proteomes" id="UP000479293"/>
    </source>
</evidence>